<proteinExistence type="predicted"/>
<organism evidence="1 2">
    <name type="scientific">Pleuronectes platessa</name>
    <name type="common">European plaice</name>
    <dbReference type="NCBI Taxonomy" id="8262"/>
    <lineage>
        <taxon>Eukaryota</taxon>
        <taxon>Metazoa</taxon>
        <taxon>Chordata</taxon>
        <taxon>Craniata</taxon>
        <taxon>Vertebrata</taxon>
        <taxon>Euteleostomi</taxon>
        <taxon>Actinopterygii</taxon>
        <taxon>Neopterygii</taxon>
        <taxon>Teleostei</taxon>
        <taxon>Neoteleostei</taxon>
        <taxon>Acanthomorphata</taxon>
        <taxon>Carangaria</taxon>
        <taxon>Pleuronectiformes</taxon>
        <taxon>Pleuronectoidei</taxon>
        <taxon>Pleuronectidae</taxon>
        <taxon>Pleuronectes</taxon>
    </lineage>
</organism>
<keyword evidence="2" id="KW-1185">Reference proteome</keyword>
<reference evidence="1" key="1">
    <citation type="submission" date="2020-03" db="EMBL/GenBank/DDBJ databases">
        <authorList>
            <person name="Weist P."/>
        </authorList>
    </citation>
    <scope>NUCLEOTIDE SEQUENCE</scope>
</reference>
<evidence type="ECO:0000313" key="1">
    <source>
        <dbReference type="EMBL" id="CAB1451238.1"/>
    </source>
</evidence>
<protein>
    <submittedName>
        <fullName evidence="1">Uncharacterized protein</fullName>
    </submittedName>
</protein>
<dbReference type="Proteomes" id="UP001153269">
    <property type="component" value="Unassembled WGS sequence"/>
</dbReference>
<dbReference type="AlphaFoldDB" id="A0A9N7VL69"/>
<sequence length="120" mass="13657">MLWKWRGGGASPQCMTEAEARVLRTDRNQDRHGLHCRMCGGRVRAQGFKAETQTVDLLQVRENQKGAEDNGKQPVNIHTDDLCSHSKQALCSFSSFVPKFEKVHFHQEVLAASFIFLRRS</sequence>
<dbReference type="EMBL" id="CADEAL010004081">
    <property type="protein sequence ID" value="CAB1451238.1"/>
    <property type="molecule type" value="Genomic_DNA"/>
</dbReference>
<name>A0A9N7VL69_PLEPL</name>
<comment type="caution">
    <text evidence="1">The sequence shown here is derived from an EMBL/GenBank/DDBJ whole genome shotgun (WGS) entry which is preliminary data.</text>
</comment>
<gene>
    <name evidence="1" type="ORF">PLEPLA_LOCUS38931</name>
</gene>
<accession>A0A9N7VL69</accession>
<evidence type="ECO:0000313" key="2">
    <source>
        <dbReference type="Proteomes" id="UP001153269"/>
    </source>
</evidence>